<proteinExistence type="predicted"/>
<dbReference type="OrthoDB" id="7727171at2759"/>
<sequence length="166" mass="19084">MSEAIYLPTVNGAYSEADDLINDLDRPTSGTTTYYDAVPKPLVCKVLDSELVYNITCITDPMYIQLFRKVGSSYRPFVFQTDQDMCTFINGINSREATILKRFIDIDTIRKSGNYYDPCPLSGRRYMKDVRNDYSKLPDVVQPGDYRLNSSSYTFIDGRRDSLRYP</sequence>
<dbReference type="PANTHER" id="PTHR20898">
    <property type="entry name" value="DAEDALUS ON 3-RELATED-RELATED"/>
    <property type="match status" value="1"/>
</dbReference>
<dbReference type="InterPro" id="IPR010512">
    <property type="entry name" value="DUF1091"/>
</dbReference>
<dbReference type="AlphaFoldDB" id="A0A9Q0N2R6"/>
<protein>
    <submittedName>
        <fullName evidence="1">Uncharacterized protein</fullName>
    </submittedName>
</protein>
<accession>A0A9Q0N2R6</accession>
<name>A0A9Q0N2R6_9DIPT</name>
<comment type="caution">
    <text evidence="1">The sequence shown here is derived from an EMBL/GenBank/DDBJ whole genome shotgun (WGS) entry which is preliminary data.</text>
</comment>
<gene>
    <name evidence="1" type="ORF">Bhyg_07469</name>
</gene>
<keyword evidence="2" id="KW-1185">Reference proteome</keyword>
<dbReference type="Proteomes" id="UP001151699">
    <property type="component" value="Chromosome B"/>
</dbReference>
<dbReference type="PANTHER" id="PTHR20898:SF0">
    <property type="entry name" value="DAEDALUS ON 3-RELATED"/>
    <property type="match status" value="1"/>
</dbReference>
<reference evidence="1" key="1">
    <citation type="submission" date="2022-07" db="EMBL/GenBank/DDBJ databases">
        <authorList>
            <person name="Trinca V."/>
            <person name="Uliana J.V.C."/>
            <person name="Torres T.T."/>
            <person name="Ward R.J."/>
            <person name="Monesi N."/>
        </authorList>
    </citation>
    <scope>NUCLEOTIDE SEQUENCE</scope>
    <source>
        <strain evidence="1">HSMRA1968</strain>
        <tissue evidence="1">Whole embryos</tissue>
    </source>
</reference>
<evidence type="ECO:0000313" key="2">
    <source>
        <dbReference type="Proteomes" id="UP001151699"/>
    </source>
</evidence>
<evidence type="ECO:0000313" key="1">
    <source>
        <dbReference type="EMBL" id="KAJ6642518.1"/>
    </source>
</evidence>
<dbReference type="EMBL" id="WJQU01000002">
    <property type="protein sequence ID" value="KAJ6642518.1"/>
    <property type="molecule type" value="Genomic_DNA"/>
</dbReference>
<organism evidence="1 2">
    <name type="scientific">Pseudolycoriella hygida</name>
    <dbReference type="NCBI Taxonomy" id="35572"/>
    <lineage>
        <taxon>Eukaryota</taxon>
        <taxon>Metazoa</taxon>
        <taxon>Ecdysozoa</taxon>
        <taxon>Arthropoda</taxon>
        <taxon>Hexapoda</taxon>
        <taxon>Insecta</taxon>
        <taxon>Pterygota</taxon>
        <taxon>Neoptera</taxon>
        <taxon>Endopterygota</taxon>
        <taxon>Diptera</taxon>
        <taxon>Nematocera</taxon>
        <taxon>Sciaroidea</taxon>
        <taxon>Sciaridae</taxon>
        <taxon>Pseudolycoriella</taxon>
    </lineage>
</organism>
<dbReference type="Pfam" id="PF06477">
    <property type="entry name" value="DUF1091"/>
    <property type="match status" value="1"/>
</dbReference>